<proteinExistence type="predicted"/>
<dbReference type="AlphaFoldDB" id="A0A8X6L0E5"/>
<evidence type="ECO:0000313" key="2">
    <source>
        <dbReference type="Proteomes" id="UP000887116"/>
    </source>
</evidence>
<accession>A0A8X6L0E5</accession>
<organism evidence="1 2">
    <name type="scientific">Trichonephila clavata</name>
    <name type="common">Joro spider</name>
    <name type="synonym">Nephila clavata</name>
    <dbReference type="NCBI Taxonomy" id="2740835"/>
    <lineage>
        <taxon>Eukaryota</taxon>
        <taxon>Metazoa</taxon>
        <taxon>Ecdysozoa</taxon>
        <taxon>Arthropoda</taxon>
        <taxon>Chelicerata</taxon>
        <taxon>Arachnida</taxon>
        <taxon>Araneae</taxon>
        <taxon>Araneomorphae</taxon>
        <taxon>Entelegynae</taxon>
        <taxon>Araneoidea</taxon>
        <taxon>Nephilidae</taxon>
        <taxon>Trichonephila</taxon>
    </lineage>
</organism>
<sequence>MYGSKYTLFKTRQFRDKVPDIAAALSPSAQHIVRARPCIRGRKHRGFSNTISFPYDISYHYIPSHYGIPGNEFADQWEKTAYCLDQSQGPNATLL</sequence>
<gene>
    <name evidence="1" type="ORF">TNCT_504201</name>
</gene>
<evidence type="ECO:0008006" key="3">
    <source>
        <dbReference type="Google" id="ProtNLM"/>
    </source>
</evidence>
<name>A0A8X6L0E5_TRICU</name>
<dbReference type="Proteomes" id="UP000887116">
    <property type="component" value="Unassembled WGS sequence"/>
</dbReference>
<protein>
    <recommendedName>
        <fullName evidence="3">RNase H type-1 domain-containing protein</fullName>
    </recommendedName>
</protein>
<keyword evidence="2" id="KW-1185">Reference proteome</keyword>
<evidence type="ECO:0000313" key="1">
    <source>
        <dbReference type="EMBL" id="GFQ90876.1"/>
    </source>
</evidence>
<comment type="caution">
    <text evidence="1">The sequence shown here is derived from an EMBL/GenBank/DDBJ whole genome shotgun (WGS) entry which is preliminary data.</text>
</comment>
<reference evidence="1" key="1">
    <citation type="submission" date="2020-07" db="EMBL/GenBank/DDBJ databases">
        <title>Multicomponent nature underlies the extraordinary mechanical properties of spider dragline silk.</title>
        <authorList>
            <person name="Kono N."/>
            <person name="Nakamura H."/>
            <person name="Mori M."/>
            <person name="Yoshida Y."/>
            <person name="Ohtoshi R."/>
            <person name="Malay A.D."/>
            <person name="Moran D.A.P."/>
            <person name="Tomita M."/>
            <person name="Numata K."/>
            <person name="Arakawa K."/>
        </authorList>
    </citation>
    <scope>NUCLEOTIDE SEQUENCE</scope>
</reference>
<dbReference type="EMBL" id="BMAO01033646">
    <property type="protein sequence ID" value="GFQ90876.1"/>
    <property type="molecule type" value="Genomic_DNA"/>
</dbReference>